<dbReference type="PROSITE" id="PS00211">
    <property type="entry name" value="ABC_TRANSPORTER_1"/>
    <property type="match status" value="1"/>
</dbReference>
<dbReference type="SUPFAM" id="SSF52540">
    <property type="entry name" value="P-loop containing nucleoside triphosphate hydrolases"/>
    <property type="match status" value="1"/>
</dbReference>
<feature type="transmembrane region" description="Helical" evidence="7">
    <location>
        <begin position="21"/>
        <end position="43"/>
    </location>
</feature>
<dbReference type="PROSITE" id="PS50929">
    <property type="entry name" value="ABC_TM1F"/>
    <property type="match status" value="1"/>
</dbReference>
<name>A0A380TC18_9ZZZZ</name>
<keyword evidence="2 7" id="KW-0812">Transmembrane</keyword>
<evidence type="ECO:0000259" key="9">
    <source>
        <dbReference type="PROSITE" id="PS50929"/>
    </source>
</evidence>
<dbReference type="InterPro" id="IPR011527">
    <property type="entry name" value="ABC1_TM_dom"/>
</dbReference>
<feature type="transmembrane region" description="Helical" evidence="7">
    <location>
        <begin position="160"/>
        <end position="179"/>
    </location>
</feature>
<dbReference type="GO" id="GO:0005524">
    <property type="term" value="F:ATP binding"/>
    <property type="evidence" value="ECO:0007669"/>
    <property type="project" value="UniProtKB-KW"/>
</dbReference>
<organism evidence="10">
    <name type="scientific">metagenome</name>
    <dbReference type="NCBI Taxonomy" id="256318"/>
    <lineage>
        <taxon>unclassified sequences</taxon>
        <taxon>metagenomes</taxon>
    </lineage>
</organism>
<dbReference type="PANTHER" id="PTHR43394">
    <property type="entry name" value="ATP-DEPENDENT PERMEASE MDL1, MITOCHONDRIAL"/>
    <property type="match status" value="1"/>
</dbReference>
<dbReference type="GO" id="GO:0015421">
    <property type="term" value="F:ABC-type oligopeptide transporter activity"/>
    <property type="evidence" value="ECO:0007669"/>
    <property type="project" value="TreeGrafter"/>
</dbReference>
<dbReference type="Gene3D" id="3.40.50.300">
    <property type="entry name" value="P-loop containing nucleotide triphosphate hydrolases"/>
    <property type="match status" value="1"/>
</dbReference>
<feature type="domain" description="ABC transporter" evidence="8">
    <location>
        <begin position="330"/>
        <end position="564"/>
    </location>
</feature>
<keyword evidence="3" id="KW-0547">Nucleotide-binding</keyword>
<keyword evidence="5 7" id="KW-1133">Transmembrane helix</keyword>
<gene>
    <name evidence="10" type="primary">prsD</name>
    <name evidence="10" type="ORF">DF3PB_230002</name>
</gene>
<dbReference type="InterPro" id="IPR027417">
    <property type="entry name" value="P-loop_NTPase"/>
</dbReference>
<keyword evidence="6 7" id="KW-0472">Membrane</keyword>
<proteinExistence type="predicted"/>
<dbReference type="GO" id="GO:0030253">
    <property type="term" value="P:protein secretion by the type I secretion system"/>
    <property type="evidence" value="ECO:0007669"/>
    <property type="project" value="InterPro"/>
</dbReference>
<dbReference type="InterPro" id="IPR003593">
    <property type="entry name" value="AAA+_ATPase"/>
</dbReference>
<dbReference type="Pfam" id="PF00664">
    <property type="entry name" value="ABC_membrane"/>
    <property type="match status" value="1"/>
</dbReference>
<dbReference type="SMART" id="SM00382">
    <property type="entry name" value="AAA"/>
    <property type="match status" value="1"/>
</dbReference>
<evidence type="ECO:0000256" key="5">
    <source>
        <dbReference type="ARBA" id="ARBA00022989"/>
    </source>
</evidence>
<sequence>MKPGGVAGLWALADRGVVTRLAAGGALLTLAINAVGLVSPLFFTQVYDRVMSTGNIPTLIALVFAALIAIGIGAAFEQWRSVTFTRLGASVYADLEGRVFRASHAAAIEGGQGRRSRPLDDLETVRSTLSGSLPGSLLDLIFAPFLLATLYLMNFWLGNFALFVLVLMACVTSLTQWLIAGGMKSSSEAAQAASSLAESHLRAAEAAAAMGYQDRSLDRWAKSNRDAVRAQIRSAAQASGLTALGRSVRSGASILIIAIAASLALSGQVSAGSIIASSIILSRLLAPVDALLGGWRQLAQARLAADRLEVLLARPEAAEAPISVRPGGRLTVDGLSAATAANMPILRGLTFSIEAGETVAILGPSGSGKSTLLRCLMGVWPKMNGVVRLDGAPLTDMDRRAIGPWLGFLPQTSDLAPGTIAENIARFGEASPEAIQAAAKAAGADAMIASLPKGYETDVGEMGSHLSAGQRRRIALARALFGSPSLVCLDEPEANLDRDGEIALAQALQELKASGASVLIAAHRPSIVAHVDKVMVLKDGRIVQFGPAADVLPAISASNLRRVG</sequence>
<dbReference type="NCBIfam" id="TIGR01842">
    <property type="entry name" value="type_I_sec_PrtD"/>
    <property type="match status" value="1"/>
</dbReference>
<evidence type="ECO:0000313" key="10">
    <source>
        <dbReference type="EMBL" id="SUS05999.1"/>
    </source>
</evidence>
<dbReference type="GO" id="GO:0030256">
    <property type="term" value="C:type I protein secretion system complex"/>
    <property type="evidence" value="ECO:0007669"/>
    <property type="project" value="InterPro"/>
</dbReference>
<comment type="subcellular location">
    <subcellularLocation>
        <location evidence="1">Membrane</location>
        <topology evidence="1">Multi-pass membrane protein</topology>
    </subcellularLocation>
</comment>
<evidence type="ECO:0000256" key="1">
    <source>
        <dbReference type="ARBA" id="ARBA00004141"/>
    </source>
</evidence>
<dbReference type="EMBL" id="UIDG01000146">
    <property type="protein sequence ID" value="SUS05999.1"/>
    <property type="molecule type" value="Genomic_DNA"/>
</dbReference>
<feature type="domain" description="ABC transmembrane type-1" evidence="9">
    <location>
        <begin position="23"/>
        <end position="300"/>
    </location>
</feature>
<feature type="transmembrane region" description="Helical" evidence="7">
    <location>
        <begin position="254"/>
        <end position="281"/>
    </location>
</feature>
<dbReference type="GO" id="GO:0016887">
    <property type="term" value="F:ATP hydrolysis activity"/>
    <property type="evidence" value="ECO:0007669"/>
    <property type="project" value="InterPro"/>
</dbReference>
<feature type="transmembrane region" description="Helical" evidence="7">
    <location>
        <begin position="136"/>
        <end position="154"/>
    </location>
</feature>
<dbReference type="InterPro" id="IPR039421">
    <property type="entry name" value="Type_1_exporter"/>
</dbReference>
<dbReference type="PANTHER" id="PTHR43394:SF1">
    <property type="entry name" value="ATP-BINDING CASSETTE SUB-FAMILY B MEMBER 10, MITOCHONDRIAL"/>
    <property type="match status" value="1"/>
</dbReference>
<dbReference type="SUPFAM" id="SSF90123">
    <property type="entry name" value="ABC transporter transmembrane region"/>
    <property type="match status" value="1"/>
</dbReference>
<keyword evidence="4 10" id="KW-0067">ATP-binding</keyword>
<evidence type="ECO:0000256" key="6">
    <source>
        <dbReference type="ARBA" id="ARBA00023136"/>
    </source>
</evidence>
<dbReference type="InterPro" id="IPR003439">
    <property type="entry name" value="ABC_transporter-like_ATP-bd"/>
</dbReference>
<evidence type="ECO:0000256" key="4">
    <source>
        <dbReference type="ARBA" id="ARBA00022840"/>
    </source>
</evidence>
<dbReference type="Pfam" id="PF00005">
    <property type="entry name" value="ABC_tran"/>
    <property type="match status" value="1"/>
</dbReference>
<evidence type="ECO:0000256" key="7">
    <source>
        <dbReference type="SAM" id="Phobius"/>
    </source>
</evidence>
<dbReference type="AlphaFoldDB" id="A0A380TC18"/>
<evidence type="ECO:0000256" key="3">
    <source>
        <dbReference type="ARBA" id="ARBA00022741"/>
    </source>
</evidence>
<dbReference type="GO" id="GO:0016020">
    <property type="term" value="C:membrane"/>
    <property type="evidence" value="ECO:0007669"/>
    <property type="project" value="UniProtKB-SubCell"/>
</dbReference>
<dbReference type="InterPro" id="IPR017871">
    <property type="entry name" value="ABC_transporter-like_CS"/>
</dbReference>
<dbReference type="InterPro" id="IPR010128">
    <property type="entry name" value="ATPase_T1SS_PrtD-like"/>
</dbReference>
<dbReference type="Gene3D" id="1.20.1560.10">
    <property type="entry name" value="ABC transporter type 1, transmembrane domain"/>
    <property type="match status" value="1"/>
</dbReference>
<dbReference type="PROSITE" id="PS50893">
    <property type="entry name" value="ABC_TRANSPORTER_2"/>
    <property type="match status" value="1"/>
</dbReference>
<reference evidence="10" key="1">
    <citation type="submission" date="2018-07" db="EMBL/GenBank/DDBJ databases">
        <authorList>
            <person name="Quirk P.G."/>
            <person name="Krulwich T.A."/>
        </authorList>
    </citation>
    <scope>NUCLEOTIDE SEQUENCE</scope>
</reference>
<evidence type="ECO:0000256" key="2">
    <source>
        <dbReference type="ARBA" id="ARBA00022692"/>
    </source>
</evidence>
<protein>
    <submittedName>
        <fullName evidence="10">Type I secretion system ATP-binding protein PrsD</fullName>
    </submittedName>
</protein>
<dbReference type="InterPro" id="IPR036640">
    <property type="entry name" value="ABC1_TM_sf"/>
</dbReference>
<accession>A0A380TC18</accession>
<evidence type="ECO:0000259" key="8">
    <source>
        <dbReference type="PROSITE" id="PS50893"/>
    </source>
</evidence>
<feature type="transmembrane region" description="Helical" evidence="7">
    <location>
        <begin position="55"/>
        <end position="76"/>
    </location>
</feature>